<feature type="region of interest" description="Disordered" evidence="13">
    <location>
        <begin position="744"/>
        <end position="765"/>
    </location>
</feature>
<dbReference type="GO" id="GO:0000796">
    <property type="term" value="C:condensin complex"/>
    <property type="evidence" value="ECO:0007669"/>
    <property type="project" value="TreeGrafter"/>
</dbReference>
<dbReference type="InterPro" id="IPR027417">
    <property type="entry name" value="P-loop_NTPase"/>
</dbReference>
<feature type="domain" description="SMC hinge" evidence="14">
    <location>
        <begin position="564"/>
        <end position="681"/>
    </location>
</feature>
<comment type="subcellular location">
    <subcellularLocation>
        <location evidence="1 11">Nucleus</location>
    </subcellularLocation>
</comment>
<dbReference type="Proteomes" id="UP000785679">
    <property type="component" value="Unassembled WGS sequence"/>
</dbReference>
<evidence type="ECO:0000256" key="8">
    <source>
        <dbReference type="ARBA" id="ARBA00023067"/>
    </source>
</evidence>
<organism evidence="15 16">
    <name type="scientific">Halteria grandinella</name>
    <dbReference type="NCBI Taxonomy" id="5974"/>
    <lineage>
        <taxon>Eukaryota</taxon>
        <taxon>Sar</taxon>
        <taxon>Alveolata</taxon>
        <taxon>Ciliophora</taxon>
        <taxon>Intramacronucleata</taxon>
        <taxon>Spirotrichea</taxon>
        <taxon>Stichotrichia</taxon>
        <taxon>Sporadotrichida</taxon>
        <taxon>Halteriidae</taxon>
        <taxon>Halteria</taxon>
    </lineage>
</organism>
<accession>A0A8J8P5P0</accession>
<dbReference type="GO" id="GO:0051301">
    <property type="term" value="P:cell division"/>
    <property type="evidence" value="ECO:0007669"/>
    <property type="project" value="UniProtKB-KW"/>
</dbReference>
<dbReference type="GO" id="GO:0005524">
    <property type="term" value="F:ATP binding"/>
    <property type="evidence" value="ECO:0007669"/>
    <property type="project" value="UniProtKB-KW"/>
</dbReference>
<evidence type="ECO:0000256" key="10">
    <source>
        <dbReference type="ARBA" id="ARBA00023306"/>
    </source>
</evidence>
<evidence type="ECO:0000256" key="11">
    <source>
        <dbReference type="PIRNR" id="PIRNR005719"/>
    </source>
</evidence>
<comment type="similarity">
    <text evidence="2">Belongs to the SMC family. SMC4 subfamily.</text>
</comment>
<dbReference type="InterPro" id="IPR010935">
    <property type="entry name" value="SMC_hinge"/>
</dbReference>
<evidence type="ECO:0000256" key="5">
    <source>
        <dbReference type="ARBA" id="ARBA00022776"/>
    </source>
</evidence>
<dbReference type="SMART" id="SM00968">
    <property type="entry name" value="SMC_hinge"/>
    <property type="match status" value="1"/>
</dbReference>
<keyword evidence="9 11" id="KW-0539">Nucleus</keyword>
<feature type="coiled-coil region" evidence="12">
    <location>
        <begin position="1120"/>
        <end position="1147"/>
    </location>
</feature>
<feature type="coiled-coil region" evidence="12">
    <location>
        <begin position="362"/>
        <end position="431"/>
    </location>
</feature>
<dbReference type="SUPFAM" id="SSF75553">
    <property type="entry name" value="Smc hinge domain"/>
    <property type="match status" value="1"/>
</dbReference>
<feature type="compositionally biased region" description="Polar residues" evidence="13">
    <location>
        <begin position="1021"/>
        <end position="1044"/>
    </location>
</feature>
<dbReference type="Pfam" id="PF02463">
    <property type="entry name" value="SMC_N"/>
    <property type="match status" value="1"/>
</dbReference>
<evidence type="ECO:0000256" key="4">
    <source>
        <dbReference type="ARBA" id="ARBA00022741"/>
    </source>
</evidence>
<evidence type="ECO:0000256" key="7">
    <source>
        <dbReference type="ARBA" id="ARBA00023054"/>
    </source>
</evidence>
<dbReference type="EMBL" id="RRYP01001134">
    <property type="protein sequence ID" value="TNV86364.1"/>
    <property type="molecule type" value="Genomic_DNA"/>
</dbReference>
<dbReference type="GO" id="GO:0007076">
    <property type="term" value="P:mitotic chromosome condensation"/>
    <property type="evidence" value="ECO:0007669"/>
    <property type="project" value="TreeGrafter"/>
</dbReference>
<keyword evidence="3" id="KW-0132">Cell division</keyword>
<feature type="region of interest" description="Disordered" evidence="13">
    <location>
        <begin position="1021"/>
        <end position="1053"/>
    </location>
</feature>
<evidence type="ECO:0000256" key="1">
    <source>
        <dbReference type="ARBA" id="ARBA00004123"/>
    </source>
</evidence>
<dbReference type="InterPro" id="IPR024704">
    <property type="entry name" value="SMC"/>
</dbReference>
<dbReference type="Gene3D" id="3.40.50.300">
    <property type="entry name" value="P-loop containing nucleotide triphosphate hydrolases"/>
    <property type="match status" value="2"/>
</dbReference>
<keyword evidence="10" id="KW-0131">Cell cycle</keyword>
<evidence type="ECO:0000256" key="6">
    <source>
        <dbReference type="ARBA" id="ARBA00022840"/>
    </source>
</evidence>
<sequence length="1319" mass="152831">MIETGAQAQIQPPAAEQVVIGPGGKKLNRRLMIERVTLENFKSYYGRKEIGPLHKCFTAVVGPNGSGKSNLIECLLFVFGKRAKRMRLNKLSELIHNSAQHKDVTHATVRVYFQDILDDEDEPDYYEVVPGSKFEISRTVNRQSVSTYRINGNEASFKEVCDLLSQKGIDLEHNRFLILQGEVEQISLMKAKAQNENETGLLEYLEDIIGSNKHVERINQLDGEIEKADDDRREKLSRVNACNHELQSLEADKNQAIDYLKKERSHMKFLNMINFIELGEGVNKLNLSIQAIEEKKNIARDVKEHKRKMMEENQGLVQEIRMLMATEDKAAQRQEQLTNEFRVLEKSDIQLRNDMKHNISKIHKANETINEIQTKRQKIIDDNTENERVLPLKVKELEAANKQRAQIEQEFERLEEKVREITEKLRKEKESLEGHLHPLHNEFVKVKQGIELKKQEMSAIQGKSEKIRAEIENIQNHINMNENKRKTAESDIIRFKEELAKIQNDFLVCDSRLQEISLQLEAKEKELQKASEQLQLMKQAQAEIKNKNSILTSLMKAQKDGVLSGIQGRLGDLGTIDNLYDCAVTTSCGVLDHIVVDTINNGEKCVQYLREHRIGTGKFICLDKIVQANSQARKQPFQPPEGSQRLFDLIKTDEEKFKDAFYFGLKDTLVCDGIDLATRIAYGQTRHRVVTLKGELIEKSGTMSGGGKPRTGGMSHVSVQEFSEEQIRDVDHLVHQLDQKVRQIKEERPSLDEQKRRGERRKKDLEMQIQRADLETNQFKESMNLLQNRQQVFERELEKAKNEEKRIQEILVEIDQDSNRLADINPQIEEFKHKIKKVEAQILEAGGSDYRNKKDELERMIQKCTDIEKMITRMRANLGNTDTNIIRHDKEVEKEKSEIKKLEECNAKLKADIEEHTRVGEKLMNDMGEADKDRKECRERLDNRRNDFNNLKRDLERVDEEEKKAKAAVEEAFKHRTALDEQCKKLKVKVKENREKYRLQDQEFGFIFREEDNPDDKQALVVQQQSNSHPRESGASQLQGQNEEGSAMNPSKRVRAEPAGFEYHLQNTPITYNFTEEEIGVLTLQKGEIVRRLQQLSQDLERMNPNINIIQLYKARFQDFKEKETKLKEVEKTLHDLKEEHTTLKRKRHDEFMTGFNIISTKLKEMYRLITNGGDAELEALDALDPFSEGIQFHVRPLKKSWKQMSKLSGGEKTISSLSLIFALHHYKPSPLYCMDEIDAALDYKNVAIVGDYIKKRARNSQFLIISLRNNMFELAEKLVGIYKTFDITKTVTINPNKLKEKIMIANQEANKEEEANRA</sequence>
<reference evidence="15" key="1">
    <citation type="submission" date="2019-06" db="EMBL/GenBank/DDBJ databases">
        <authorList>
            <person name="Zheng W."/>
        </authorList>
    </citation>
    <scope>NUCLEOTIDE SEQUENCE</scope>
    <source>
        <strain evidence="15">QDHG01</strain>
    </source>
</reference>
<gene>
    <name evidence="15" type="ORF">FGO68_gene1780</name>
</gene>
<feature type="coiled-coil region" evidence="12">
    <location>
        <begin position="850"/>
        <end position="996"/>
    </location>
</feature>
<dbReference type="GO" id="GO:0016887">
    <property type="term" value="F:ATP hydrolysis activity"/>
    <property type="evidence" value="ECO:0007669"/>
    <property type="project" value="InterPro"/>
</dbReference>
<keyword evidence="16" id="KW-1185">Reference proteome</keyword>
<keyword evidence="8" id="KW-0226">DNA condensation</keyword>
<dbReference type="Gene3D" id="3.30.70.1620">
    <property type="match status" value="1"/>
</dbReference>
<dbReference type="SUPFAM" id="SSF52540">
    <property type="entry name" value="P-loop containing nucleoside triphosphate hydrolases"/>
    <property type="match status" value="1"/>
</dbReference>
<evidence type="ECO:0000313" key="16">
    <source>
        <dbReference type="Proteomes" id="UP000785679"/>
    </source>
</evidence>
<dbReference type="FunFam" id="3.40.50.300:FF:000585">
    <property type="entry name" value="Structural maintenance of chromosomes 4"/>
    <property type="match status" value="1"/>
</dbReference>
<dbReference type="InterPro" id="IPR003395">
    <property type="entry name" value="RecF/RecN/SMC_N"/>
</dbReference>
<keyword evidence="6" id="KW-0067">ATP-binding</keyword>
<dbReference type="PIRSF" id="PIRSF005719">
    <property type="entry name" value="SMC"/>
    <property type="match status" value="1"/>
</dbReference>
<dbReference type="InterPro" id="IPR036277">
    <property type="entry name" value="SMC_hinge_sf"/>
</dbReference>
<evidence type="ECO:0000256" key="13">
    <source>
        <dbReference type="SAM" id="MobiDB-lite"/>
    </source>
</evidence>
<name>A0A8J8P5P0_HALGN</name>
<keyword evidence="4" id="KW-0547">Nucleotide-binding</keyword>
<proteinExistence type="inferred from homology"/>
<dbReference type="FunFam" id="3.40.50.300:FF:000481">
    <property type="entry name" value="Structural maintenance of chromosomes 4"/>
    <property type="match status" value="1"/>
</dbReference>
<feature type="coiled-coil region" evidence="12">
    <location>
        <begin position="464"/>
        <end position="557"/>
    </location>
</feature>
<dbReference type="Gene3D" id="1.20.1060.20">
    <property type="match status" value="1"/>
</dbReference>
<evidence type="ECO:0000256" key="9">
    <source>
        <dbReference type="ARBA" id="ARBA00023242"/>
    </source>
</evidence>
<evidence type="ECO:0000256" key="3">
    <source>
        <dbReference type="ARBA" id="ARBA00022618"/>
    </source>
</evidence>
<evidence type="ECO:0000259" key="14">
    <source>
        <dbReference type="SMART" id="SM00968"/>
    </source>
</evidence>
<evidence type="ECO:0000256" key="12">
    <source>
        <dbReference type="SAM" id="Coils"/>
    </source>
</evidence>
<keyword evidence="5" id="KW-0498">Mitosis</keyword>
<evidence type="ECO:0000313" key="15">
    <source>
        <dbReference type="EMBL" id="TNV86364.1"/>
    </source>
</evidence>
<dbReference type="PANTHER" id="PTHR18937:SF172">
    <property type="entry name" value="STRUCTURAL MAINTENANCE OF CHROMOSOMES PROTEIN"/>
    <property type="match status" value="1"/>
</dbReference>
<dbReference type="Pfam" id="PF06470">
    <property type="entry name" value="SMC_hinge"/>
    <property type="match status" value="1"/>
</dbReference>
<dbReference type="GO" id="GO:0005634">
    <property type="term" value="C:nucleus"/>
    <property type="evidence" value="ECO:0007669"/>
    <property type="project" value="UniProtKB-SubCell"/>
</dbReference>
<keyword evidence="7 12" id="KW-0175">Coiled coil</keyword>
<comment type="caution">
    <text evidence="15">The sequence shown here is derived from an EMBL/GenBank/DDBJ whole genome shotgun (WGS) entry which is preliminary data.</text>
</comment>
<protein>
    <recommendedName>
        <fullName evidence="11">Structural maintenance of chromosomes protein</fullName>
    </recommendedName>
</protein>
<evidence type="ECO:0000256" key="2">
    <source>
        <dbReference type="ARBA" id="ARBA00006005"/>
    </source>
</evidence>
<dbReference type="PANTHER" id="PTHR18937">
    <property type="entry name" value="STRUCTURAL MAINTENANCE OF CHROMOSOMES SMC FAMILY MEMBER"/>
    <property type="match status" value="1"/>
</dbReference>
<dbReference type="OrthoDB" id="5575062at2759"/>